<evidence type="ECO:0000256" key="1">
    <source>
        <dbReference type="SAM" id="MobiDB-lite"/>
    </source>
</evidence>
<feature type="compositionally biased region" description="Low complexity" evidence="1">
    <location>
        <begin position="75"/>
        <end position="92"/>
    </location>
</feature>
<reference evidence="2 3" key="1">
    <citation type="submission" date="2023-08" db="EMBL/GenBank/DDBJ databases">
        <title>A Necator americanus chromosomal reference genome.</title>
        <authorList>
            <person name="Ilik V."/>
            <person name="Petrzelkova K.J."/>
            <person name="Pardy F."/>
            <person name="Fuh T."/>
            <person name="Niatou-Singa F.S."/>
            <person name="Gouil Q."/>
            <person name="Baker L."/>
            <person name="Ritchie M.E."/>
            <person name="Jex A.R."/>
            <person name="Gazzola D."/>
            <person name="Li H."/>
            <person name="Toshio Fujiwara R."/>
            <person name="Zhan B."/>
            <person name="Aroian R.V."/>
            <person name="Pafco B."/>
            <person name="Schwarz E.M."/>
        </authorList>
    </citation>
    <scope>NUCLEOTIDE SEQUENCE [LARGE SCALE GENOMIC DNA]</scope>
    <source>
        <strain evidence="2 3">Aroian</strain>
        <tissue evidence="2">Whole animal</tissue>
    </source>
</reference>
<name>A0ABR1E736_NECAM</name>
<feature type="region of interest" description="Disordered" evidence="1">
    <location>
        <begin position="239"/>
        <end position="265"/>
    </location>
</feature>
<protein>
    <recommendedName>
        <fullName evidence="4">SERTA domain-containing protein</fullName>
    </recommendedName>
</protein>
<evidence type="ECO:0008006" key="4">
    <source>
        <dbReference type="Google" id="ProtNLM"/>
    </source>
</evidence>
<evidence type="ECO:0000313" key="3">
    <source>
        <dbReference type="Proteomes" id="UP001303046"/>
    </source>
</evidence>
<keyword evidence="3" id="KW-1185">Reference proteome</keyword>
<feature type="region of interest" description="Disordered" evidence="1">
    <location>
        <begin position="51"/>
        <end position="101"/>
    </location>
</feature>
<sequence length="419" mass="45675">MVLCATNNSRAHSSFLPYDHDDYDDGDVCRYEVPTSMPRGVVVSATQPISLRSPYSTDDDLADSPPMERLYSPLSSSAESISSIKSSSSSRSSAEREIERQQRRQLLDASLLKMRASNNLPLRKHLLVYNTVKQLQRDLDLLDDEELYCNLMGEGCGERMDVDERRWPSFVGGSPSVAMTTSTLPLTSSDGVVSAATAAVTSATATVAPPQLEERRVAEEATSLISDDLDMDVCQQMPQQQQQAVPTWSWTTTDNSTSAHSAPKCEDATASSDFHLFESIQDALGESFAGWSWATNEANNSYSSDVWWSGGSGASAPFGATSRLDSLWGVGADPCSSKRSRRHSHAMLSLTPRGVCVNALHQQQQLSATHSLLARCRCWGRSCPTPPGRGPRAPEYCSLVMSPSQECPGSLVYLRSQTQ</sequence>
<dbReference type="EMBL" id="JAVFWL010000005">
    <property type="protein sequence ID" value="KAK6758410.1"/>
    <property type="molecule type" value="Genomic_DNA"/>
</dbReference>
<evidence type="ECO:0000313" key="2">
    <source>
        <dbReference type="EMBL" id="KAK6758410.1"/>
    </source>
</evidence>
<proteinExistence type="predicted"/>
<organism evidence="2 3">
    <name type="scientific">Necator americanus</name>
    <name type="common">Human hookworm</name>
    <dbReference type="NCBI Taxonomy" id="51031"/>
    <lineage>
        <taxon>Eukaryota</taxon>
        <taxon>Metazoa</taxon>
        <taxon>Ecdysozoa</taxon>
        <taxon>Nematoda</taxon>
        <taxon>Chromadorea</taxon>
        <taxon>Rhabditida</taxon>
        <taxon>Rhabditina</taxon>
        <taxon>Rhabditomorpha</taxon>
        <taxon>Strongyloidea</taxon>
        <taxon>Ancylostomatidae</taxon>
        <taxon>Bunostominae</taxon>
        <taxon>Necator</taxon>
    </lineage>
</organism>
<feature type="compositionally biased region" description="Low complexity" evidence="1">
    <location>
        <begin position="239"/>
        <end position="258"/>
    </location>
</feature>
<gene>
    <name evidence="2" type="primary">Necator_chrV.g20723</name>
    <name evidence="2" type="ORF">RB195_015930</name>
</gene>
<accession>A0ABR1E736</accession>
<comment type="caution">
    <text evidence="2">The sequence shown here is derived from an EMBL/GenBank/DDBJ whole genome shotgun (WGS) entry which is preliminary data.</text>
</comment>
<dbReference type="Proteomes" id="UP001303046">
    <property type="component" value="Unassembled WGS sequence"/>
</dbReference>